<dbReference type="GeneID" id="121223059"/>
<gene>
    <name evidence="3" type="primary">LOC121223059</name>
</gene>
<feature type="region of interest" description="Disordered" evidence="1">
    <location>
        <begin position="53"/>
        <end position="73"/>
    </location>
</feature>
<evidence type="ECO:0000313" key="3">
    <source>
        <dbReference type="RefSeq" id="XP_040959932.1"/>
    </source>
</evidence>
<sequence length="164" mass="18036">MARLKANTKEGTNCANYPIKVKTPPFHPTFIFQNKEKALDSLNPSPPPVIGPAINRHAGHRPPTAAPPSTVGEKSSEALFRFSSRVEPGFGVKTTQKPSKINEKHHKIQESIRIPATDPWRWLPRSSTMLENRTPANGGGGMCHLVVVGSGWLRLAARVSNFRK</sequence>
<dbReference type="RefSeq" id="XP_040959932.1">
    <property type="nucleotide sequence ID" value="XM_041103998.1"/>
</dbReference>
<name>A0ABM3AYR8_GOSHI</name>
<reference evidence="2" key="1">
    <citation type="journal article" date="2020" name="Nat. Genet.">
        <title>Genomic diversifications of five Gossypium allopolyploid species and their impact on cotton improvement.</title>
        <authorList>
            <person name="Chen Z.J."/>
            <person name="Sreedasyam A."/>
            <person name="Ando A."/>
            <person name="Song Q."/>
            <person name="De Santiago L.M."/>
            <person name="Hulse-Kemp A.M."/>
            <person name="Ding M."/>
            <person name="Ye W."/>
            <person name="Kirkbride R.C."/>
            <person name="Jenkins J."/>
            <person name="Plott C."/>
            <person name="Lovell J."/>
            <person name="Lin Y.M."/>
            <person name="Vaughn R."/>
            <person name="Liu B."/>
            <person name="Simpson S."/>
            <person name="Scheffler B.E."/>
            <person name="Wen L."/>
            <person name="Saski C.A."/>
            <person name="Grover C.E."/>
            <person name="Hu G."/>
            <person name="Conover J.L."/>
            <person name="Carlson J.W."/>
            <person name="Shu S."/>
            <person name="Boston L.B."/>
            <person name="Williams M."/>
            <person name="Peterson D.G."/>
            <person name="McGee K."/>
            <person name="Jones D.C."/>
            <person name="Wendel J.F."/>
            <person name="Stelly D.M."/>
            <person name="Grimwood J."/>
            <person name="Schmutz J."/>
        </authorList>
    </citation>
    <scope>NUCLEOTIDE SEQUENCE [LARGE SCALE GENOMIC DNA]</scope>
    <source>
        <strain evidence="2">cv. TM-1</strain>
    </source>
</reference>
<proteinExistence type="predicted"/>
<protein>
    <submittedName>
        <fullName evidence="3">Uncharacterized protein</fullName>
    </submittedName>
</protein>
<evidence type="ECO:0000256" key="1">
    <source>
        <dbReference type="SAM" id="MobiDB-lite"/>
    </source>
</evidence>
<keyword evidence="2" id="KW-1185">Reference proteome</keyword>
<dbReference type="Proteomes" id="UP000818029">
    <property type="component" value="Chromosome A03"/>
</dbReference>
<accession>A0ABM3AYR8</accession>
<reference evidence="3" key="2">
    <citation type="submission" date="2025-08" db="UniProtKB">
        <authorList>
            <consortium name="RefSeq"/>
        </authorList>
    </citation>
    <scope>IDENTIFICATION</scope>
</reference>
<evidence type="ECO:0000313" key="2">
    <source>
        <dbReference type="Proteomes" id="UP000818029"/>
    </source>
</evidence>
<organism evidence="2 3">
    <name type="scientific">Gossypium hirsutum</name>
    <name type="common">Upland cotton</name>
    <name type="synonym">Gossypium mexicanum</name>
    <dbReference type="NCBI Taxonomy" id="3635"/>
    <lineage>
        <taxon>Eukaryota</taxon>
        <taxon>Viridiplantae</taxon>
        <taxon>Streptophyta</taxon>
        <taxon>Embryophyta</taxon>
        <taxon>Tracheophyta</taxon>
        <taxon>Spermatophyta</taxon>
        <taxon>Magnoliopsida</taxon>
        <taxon>eudicotyledons</taxon>
        <taxon>Gunneridae</taxon>
        <taxon>Pentapetalae</taxon>
        <taxon>rosids</taxon>
        <taxon>malvids</taxon>
        <taxon>Malvales</taxon>
        <taxon>Malvaceae</taxon>
        <taxon>Malvoideae</taxon>
        <taxon>Gossypium</taxon>
    </lineage>
</organism>